<dbReference type="EMBL" id="JAJTWT010000006">
    <property type="protein sequence ID" value="MCE4538647.1"/>
    <property type="molecule type" value="Genomic_DNA"/>
</dbReference>
<evidence type="ECO:0000256" key="1">
    <source>
        <dbReference type="ARBA" id="ARBA00001946"/>
    </source>
</evidence>
<evidence type="ECO:0000256" key="8">
    <source>
        <dbReference type="HAMAP-Rule" id="MF_00265"/>
    </source>
</evidence>
<keyword evidence="5 8" id="KW-0378">Hydrolase</keyword>
<sequence>MTAMFLLDTAIVLELRKAKAGQSDAGLAAWAAGIPRQKLFISALTLLEIENAAARLARKDRAAGLAVRDWIDNRVMPAFEGRVLPVDAAVVRRRAQLPYANTRDGLLAATALEHGLTFVTHRISAFRAGRVKLLNPSGYVAAQAGSDEDEDWAHGTQAGHQWLKNLYVRT</sequence>
<evidence type="ECO:0000256" key="4">
    <source>
        <dbReference type="ARBA" id="ARBA00022723"/>
    </source>
</evidence>
<evidence type="ECO:0000313" key="11">
    <source>
        <dbReference type="Proteomes" id="UP001201463"/>
    </source>
</evidence>
<name>A0ABS8XI79_9BURK</name>
<keyword evidence="3 8" id="KW-0540">Nuclease</keyword>
<evidence type="ECO:0000256" key="5">
    <source>
        <dbReference type="ARBA" id="ARBA00022801"/>
    </source>
</evidence>
<evidence type="ECO:0000256" key="2">
    <source>
        <dbReference type="ARBA" id="ARBA00022649"/>
    </source>
</evidence>
<dbReference type="EC" id="3.1.-.-" evidence="8"/>
<feature type="binding site" evidence="8">
    <location>
        <position position="104"/>
    </location>
    <ligand>
        <name>Mg(2+)</name>
        <dbReference type="ChEBI" id="CHEBI:18420"/>
    </ligand>
</feature>
<dbReference type="InterPro" id="IPR029060">
    <property type="entry name" value="PIN-like_dom_sf"/>
</dbReference>
<evidence type="ECO:0000313" key="10">
    <source>
        <dbReference type="EMBL" id="MCE4538647.1"/>
    </source>
</evidence>
<protein>
    <recommendedName>
        <fullName evidence="8">Ribonuclease VapC</fullName>
        <shortName evidence="8">RNase VapC</shortName>
        <ecNumber evidence="8">3.1.-.-</ecNumber>
    </recommendedName>
    <alternativeName>
        <fullName evidence="8">Toxin VapC</fullName>
    </alternativeName>
</protein>
<evidence type="ECO:0000256" key="6">
    <source>
        <dbReference type="ARBA" id="ARBA00022842"/>
    </source>
</evidence>
<reference evidence="10 11" key="1">
    <citation type="submission" date="2021-12" db="EMBL/GenBank/DDBJ databases">
        <title>Genome seq of p7.</title>
        <authorList>
            <person name="Seo T."/>
        </authorList>
    </citation>
    <scope>NUCLEOTIDE SEQUENCE [LARGE SCALE GENOMIC DNA]</scope>
    <source>
        <strain evidence="10 11">P7</strain>
    </source>
</reference>
<keyword evidence="8" id="KW-0800">Toxin</keyword>
<dbReference type="Proteomes" id="UP001201463">
    <property type="component" value="Unassembled WGS sequence"/>
</dbReference>
<evidence type="ECO:0000256" key="7">
    <source>
        <dbReference type="ARBA" id="ARBA00038093"/>
    </source>
</evidence>
<keyword evidence="4 8" id="KW-0479">Metal-binding</keyword>
<keyword evidence="6 8" id="KW-0460">Magnesium</keyword>
<dbReference type="InterPro" id="IPR002716">
    <property type="entry name" value="PIN_dom"/>
</dbReference>
<gene>
    <name evidence="8" type="primary">vapC</name>
    <name evidence="10" type="ORF">LXT12_15450</name>
</gene>
<comment type="cofactor">
    <cofactor evidence="1 8">
        <name>Mg(2+)</name>
        <dbReference type="ChEBI" id="CHEBI:18420"/>
    </cofactor>
</comment>
<accession>A0ABS8XI79</accession>
<dbReference type="SUPFAM" id="SSF88723">
    <property type="entry name" value="PIN domain-like"/>
    <property type="match status" value="1"/>
</dbReference>
<comment type="similarity">
    <text evidence="7 8">Belongs to the PINc/VapC protein family.</text>
</comment>
<dbReference type="RefSeq" id="WP_233393091.1">
    <property type="nucleotide sequence ID" value="NZ_JAJTWT010000006.1"/>
</dbReference>
<keyword evidence="11" id="KW-1185">Reference proteome</keyword>
<dbReference type="InterPro" id="IPR022907">
    <property type="entry name" value="VapC_family"/>
</dbReference>
<dbReference type="Pfam" id="PF01850">
    <property type="entry name" value="PIN"/>
    <property type="match status" value="1"/>
</dbReference>
<proteinExistence type="inferred from homology"/>
<comment type="function">
    <text evidence="8">Toxic component of a toxin-antitoxin (TA) system. An RNase.</text>
</comment>
<organism evidence="10 11">
    <name type="scientific">Pelomonas caseinilytica</name>
    <dbReference type="NCBI Taxonomy" id="2906763"/>
    <lineage>
        <taxon>Bacteria</taxon>
        <taxon>Pseudomonadati</taxon>
        <taxon>Pseudomonadota</taxon>
        <taxon>Betaproteobacteria</taxon>
        <taxon>Burkholderiales</taxon>
        <taxon>Sphaerotilaceae</taxon>
        <taxon>Roseateles</taxon>
    </lineage>
</organism>
<dbReference type="PANTHER" id="PTHR33653:SF1">
    <property type="entry name" value="RIBONUCLEASE VAPC2"/>
    <property type="match status" value="1"/>
</dbReference>
<feature type="binding site" evidence="8">
    <location>
        <position position="8"/>
    </location>
    <ligand>
        <name>Mg(2+)</name>
        <dbReference type="ChEBI" id="CHEBI:18420"/>
    </ligand>
</feature>
<feature type="domain" description="PIN" evidence="9">
    <location>
        <begin position="6"/>
        <end position="120"/>
    </location>
</feature>
<evidence type="ECO:0000256" key="3">
    <source>
        <dbReference type="ARBA" id="ARBA00022722"/>
    </source>
</evidence>
<comment type="caution">
    <text evidence="10">The sequence shown here is derived from an EMBL/GenBank/DDBJ whole genome shotgun (WGS) entry which is preliminary data.</text>
</comment>
<keyword evidence="2 8" id="KW-1277">Toxin-antitoxin system</keyword>
<evidence type="ECO:0000259" key="9">
    <source>
        <dbReference type="Pfam" id="PF01850"/>
    </source>
</evidence>
<dbReference type="Gene3D" id="3.40.50.1010">
    <property type="entry name" value="5'-nuclease"/>
    <property type="match status" value="1"/>
</dbReference>
<dbReference type="HAMAP" id="MF_00265">
    <property type="entry name" value="VapC_Nob1"/>
    <property type="match status" value="1"/>
</dbReference>
<dbReference type="PANTHER" id="PTHR33653">
    <property type="entry name" value="RIBONUCLEASE VAPC2"/>
    <property type="match status" value="1"/>
</dbReference>
<dbReference type="InterPro" id="IPR050556">
    <property type="entry name" value="Type_II_TA_system_RNase"/>
</dbReference>